<feature type="transmembrane region" description="Helical" evidence="7">
    <location>
        <begin position="129"/>
        <end position="149"/>
    </location>
</feature>
<dbReference type="Pfam" id="PF00953">
    <property type="entry name" value="Glycos_transf_4"/>
    <property type="match status" value="1"/>
</dbReference>
<evidence type="ECO:0000256" key="1">
    <source>
        <dbReference type="ARBA" id="ARBA00004651"/>
    </source>
</evidence>
<keyword evidence="3" id="KW-0808">Transferase</keyword>
<evidence type="ECO:0000256" key="3">
    <source>
        <dbReference type="ARBA" id="ARBA00022679"/>
    </source>
</evidence>
<dbReference type="GO" id="GO:0044038">
    <property type="term" value="P:cell wall macromolecule biosynthetic process"/>
    <property type="evidence" value="ECO:0007669"/>
    <property type="project" value="TreeGrafter"/>
</dbReference>
<gene>
    <name evidence="8" type="ORF">D6D85_15100</name>
</gene>
<accession>A0A3R9PBU9</accession>
<feature type="transmembrane region" description="Helical" evidence="7">
    <location>
        <begin position="302"/>
        <end position="320"/>
    </location>
</feature>
<feature type="transmembrane region" description="Helical" evidence="7">
    <location>
        <begin position="181"/>
        <end position="198"/>
    </location>
</feature>
<name>A0A3R9PBU9_9CREN</name>
<keyword evidence="2" id="KW-1003">Cell membrane</keyword>
<evidence type="ECO:0000256" key="6">
    <source>
        <dbReference type="ARBA" id="ARBA00023136"/>
    </source>
</evidence>
<feature type="transmembrane region" description="Helical" evidence="7">
    <location>
        <begin position="231"/>
        <end position="250"/>
    </location>
</feature>
<dbReference type="EMBL" id="RCOS01000168">
    <property type="protein sequence ID" value="RSN71847.1"/>
    <property type="molecule type" value="Genomic_DNA"/>
</dbReference>
<keyword evidence="4 7" id="KW-0812">Transmembrane</keyword>
<evidence type="ECO:0008006" key="10">
    <source>
        <dbReference type="Google" id="ProtNLM"/>
    </source>
</evidence>
<evidence type="ECO:0000313" key="8">
    <source>
        <dbReference type="EMBL" id="RSN71847.1"/>
    </source>
</evidence>
<protein>
    <recommendedName>
        <fullName evidence="10">UDP-N-acetylglucosamine--dolichyl-phosphate N-acetylglucosaminephosphotransferase</fullName>
    </recommendedName>
</protein>
<dbReference type="PANTHER" id="PTHR22926">
    <property type="entry name" value="PHOSPHO-N-ACETYLMURAMOYL-PENTAPEPTIDE-TRANSFERASE"/>
    <property type="match status" value="1"/>
</dbReference>
<sequence length="322" mass="35294">MEYIAGSIASFLLTDLLIRSLAPRFRSKGIVGRDVHKPEMPEIPERLGIAMLLSFSLVCISIYFINRSEICLFVLLSSLLGGIIGLVDDEFDLGGKLKPVISSSAAIPIILSGLAVPRPLLPLIGHARLYYIYWPLLFVFFAVIMNAVNMMDALNGMMPSSLSVVLIGIIIQSILIGRHDIAGISLVLLLTLTAYLRYNRYPAKVFGGNVGSLFLGSAVASLSALSNLEMFTVISMLPFFITGFVIISSIKGFKEKREMGARPTIVENGYIRANPDKKAPMTLISILTSDLPKREDRIVKEVFVLAVISVILSMITFLLTPR</sequence>
<evidence type="ECO:0000256" key="5">
    <source>
        <dbReference type="ARBA" id="ARBA00022989"/>
    </source>
</evidence>
<dbReference type="RefSeq" id="WP_125672771.1">
    <property type="nucleotide sequence ID" value="NZ_RCOS01000168.1"/>
</dbReference>
<keyword evidence="9" id="KW-1185">Reference proteome</keyword>
<comment type="subcellular location">
    <subcellularLocation>
        <location evidence="1">Cell membrane</location>
        <topology evidence="1">Multi-pass membrane protein</topology>
    </subcellularLocation>
</comment>
<dbReference type="CDD" id="cd06856">
    <property type="entry name" value="GT_GPT_archaea"/>
    <property type="match status" value="1"/>
</dbReference>
<proteinExistence type="predicted"/>
<reference evidence="8 9" key="1">
    <citation type="submission" date="2018-10" db="EMBL/GenBank/DDBJ databases">
        <title>Co-occurring genomic capacity for anaerobic methane metabolism and dissimilatory sulfite reduction discovered in the Korarchaeota.</title>
        <authorList>
            <person name="Mckay L.J."/>
            <person name="Dlakic M."/>
            <person name="Fields M.W."/>
            <person name="Delmont T.O."/>
            <person name="Eren A.M."/>
            <person name="Jay Z.J."/>
            <person name="Klingelsmith K.B."/>
            <person name="Rusch D.B."/>
            <person name="Inskeep W.P."/>
        </authorList>
    </citation>
    <scope>NUCLEOTIDE SEQUENCE [LARGE SCALE GENOMIC DNA]</scope>
    <source>
        <strain evidence="8 9">MDKW</strain>
    </source>
</reference>
<evidence type="ECO:0000256" key="2">
    <source>
        <dbReference type="ARBA" id="ARBA00022475"/>
    </source>
</evidence>
<evidence type="ECO:0000256" key="7">
    <source>
        <dbReference type="SAM" id="Phobius"/>
    </source>
</evidence>
<feature type="transmembrane region" description="Helical" evidence="7">
    <location>
        <begin position="156"/>
        <end position="175"/>
    </location>
</feature>
<feature type="transmembrane region" description="Helical" evidence="7">
    <location>
        <begin position="47"/>
        <end position="64"/>
    </location>
</feature>
<comment type="caution">
    <text evidence="8">The sequence shown here is derived from an EMBL/GenBank/DDBJ whole genome shotgun (WGS) entry which is preliminary data.</text>
</comment>
<dbReference type="GO" id="GO:0016780">
    <property type="term" value="F:phosphotransferase activity, for other substituted phosphate groups"/>
    <property type="evidence" value="ECO:0007669"/>
    <property type="project" value="InterPro"/>
</dbReference>
<dbReference type="InterPro" id="IPR000715">
    <property type="entry name" value="Glycosyl_transferase_4"/>
</dbReference>
<evidence type="ECO:0000313" key="9">
    <source>
        <dbReference type="Proteomes" id="UP000277582"/>
    </source>
</evidence>
<feature type="transmembrane region" description="Helical" evidence="7">
    <location>
        <begin position="70"/>
        <end position="87"/>
    </location>
</feature>
<dbReference type="PANTHER" id="PTHR22926:SF3">
    <property type="entry name" value="UNDECAPRENYL-PHOSPHATE ALPHA-N-ACETYLGLUCOSAMINYL 1-PHOSPHATE TRANSFERASE"/>
    <property type="match status" value="1"/>
</dbReference>
<dbReference type="GO" id="GO:0005886">
    <property type="term" value="C:plasma membrane"/>
    <property type="evidence" value="ECO:0007669"/>
    <property type="project" value="UniProtKB-SubCell"/>
</dbReference>
<dbReference type="OrthoDB" id="34534at2157"/>
<evidence type="ECO:0000256" key="4">
    <source>
        <dbReference type="ARBA" id="ARBA00022692"/>
    </source>
</evidence>
<organism evidence="8 9">
    <name type="scientific">Candidatus Methanodesulfokora washburnensis</name>
    <dbReference type="NCBI Taxonomy" id="2478471"/>
    <lineage>
        <taxon>Archaea</taxon>
        <taxon>Thermoproteota</taxon>
        <taxon>Candidatus Korarchaeia</taxon>
        <taxon>Candidatus Korarchaeia incertae sedis</taxon>
        <taxon>Candidatus Methanodesulfokora</taxon>
    </lineage>
</organism>
<dbReference type="Proteomes" id="UP000277582">
    <property type="component" value="Unassembled WGS sequence"/>
</dbReference>
<keyword evidence="6 7" id="KW-0472">Membrane</keyword>
<keyword evidence="5 7" id="KW-1133">Transmembrane helix</keyword>
<dbReference type="GO" id="GO:0071555">
    <property type="term" value="P:cell wall organization"/>
    <property type="evidence" value="ECO:0007669"/>
    <property type="project" value="TreeGrafter"/>
</dbReference>
<feature type="transmembrane region" description="Helical" evidence="7">
    <location>
        <begin position="205"/>
        <end position="225"/>
    </location>
</feature>
<dbReference type="AlphaFoldDB" id="A0A3R9PBU9"/>